<dbReference type="SMART" id="SM00717">
    <property type="entry name" value="SANT"/>
    <property type="match status" value="3"/>
</dbReference>
<evidence type="ECO:0000256" key="6">
    <source>
        <dbReference type="ARBA" id="ARBA00023242"/>
    </source>
</evidence>
<feature type="compositionally biased region" description="Low complexity" evidence="7">
    <location>
        <begin position="20"/>
        <end position="30"/>
    </location>
</feature>
<proteinExistence type="predicted"/>
<keyword evidence="11" id="KW-1185">Reference proteome</keyword>
<dbReference type="Proteomes" id="UP001168098">
    <property type="component" value="Unassembled WGS sequence"/>
</dbReference>
<dbReference type="PANTHER" id="PTHR45614">
    <property type="entry name" value="MYB PROTEIN-RELATED"/>
    <property type="match status" value="1"/>
</dbReference>
<feature type="domain" description="HTH myb-type" evidence="9">
    <location>
        <begin position="48"/>
        <end position="99"/>
    </location>
</feature>
<accession>A0AA39E6Q6</accession>
<dbReference type="CDD" id="cd00167">
    <property type="entry name" value="SANT"/>
    <property type="match status" value="3"/>
</dbReference>
<dbReference type="GO" id="GO:0000981">
    <property type="term" value="F:DNA-binding transcription factor activity, RNA polymerase II-specific"/>
    <property type="evidence" value="ECO:0007669"/>
    <property type="project" value="TreeGrafter"/>
</dbReference>
<dbReference type="InterPro" id="IPR050560">
    <property type="entry name" value="MYB_TF"/>
</dbReference>
<feature type="domain" description="Myb-like" evidence="8">
    <location>
        <begin position="100"/>
        <end position="151"/>
    </location>
</feature>
<dbReference type="EMBL" id="JARBHA010000002">
    <property type="protein sequence ID" value="KAJ9706627.1"/>
    <property type="molecule type" value="Genomic_DNA"/>
</dbReference>
<evidence type="ECO:0000313" key="10">
    <source>
        <dbReference type="EMBL" id="KAJ9706627.1"/>
    </source>
</evidence>
<organism evidence="10 11">
    <name type="scientific">Vitis rotundifolia</name>
    <name type="common">Muscadine grape</name>
    <dbReference type="NCBI Taxonomy" id="103349"/>
    <lineage>
        <taxon>Eukaryota</taxon>
        <taxon>Viridiplantae</taxon>
        <taxon>Streptophyta</taxon>
        <taxon>Embryophyta</taxon>
        <taxon>Tracheophyta</taxon>
        <taxon>Spermatophyta</taxon>
        <taxon>Magnoliopsida</taxon>
        <taxon>eudicotyledons</taxon>
        <taxon>Gunneridae</taxon>
        <taxon>Pentapetalae</taxon>
        <taxon>rosids</taxon>
        <taxon>Vitales</taxon>
        <taxon>Vitaceae</taxon>
        <taxon>Viteae</taxon>
        <taxon>Vitis</taxon>
    </lineage>
</organism>
<evidence type="ECO:0000256" key="5">
    <source>
        <dbReference type="ARBA" id="ARBA00023163"/>
    </source>
</evidence>
<evidence type="ECO:0000313" key="11">
    <source>
        <dbReference type="Proteomes" id="UP001168098"/>
    </source>
</evidence>
<evidence type="ECO:0000256" key="7">
    <source>
        <dbReference type="SAM" id="MobiDB-lite"/>
    </source>
</evidence>
<dbReference type="SUPFAM" id="SSF46689">
    <property type="entry name" value="Homeodomain-like"/>
    <property type="match status" value="2"/>
</dbReference>
<dbReference type="InterPro" id="IPR001005">
    <property type="entry name" value="SANT/Myb"/>
</dbReference>
<dbReference type="InterPro" id="IPR017930">
    <property type="entry name" value="Myb_dom"/>
</dbReference>
<dbReference type="PROSITE" id="PS51294">
    <property type="entry name" value="HTH_MYB"/>
    <property type="match status" value="3"/>
</dbReference>
<keyword evidence="3" id="KW-0805">Transcription regulation</keyword>
<name>A0AA39E6Q6_VITRO</name>
<sequence>MSGVKEEDCNVDLNKEAEFVSNSSVSESSSDTAALRSASAQKRITGPTRRSTKGGWTDEEDNLLTTVVKNFNGRNWKKIAEYLHGRTDIQCLHRWQKVLNPELVKGPWTKEEDDCIVESVKKYGSKRWSMIAKALPGRIGKQCRERWHNHLDPAIKKDAWTKEEEAILTYYHQLYGNKWAEIARFLPGRNDNAIKNHWNCSIKKKSDTKLVARSTLDKHGAIVPDSQNCETNSNSMKGTAVKQNHGEIVSLHQKDGSEYTVETCSTDLVLGNAYGGENCLEPKSVIPSGGGLNLPNGFQLDGKDATGTAVIGEPCTDNDNHANICEPLSIPLGLPGSVKKNCNPCNPPEVVVSLTSKRRLESPKRPWTYDLSVTDLRFSSEAGDSLSSLSAFRFGDDDTQVGKKSKLNSTPLQSEHIKNSWFCYEPIHSKDLLVASKNDCFPSTDNHTRHSSSPSCGFTTPRVAQSVSINSRSPESILRSSAMSFRNTPSIIRKRTSRKSSNNFSDCSTPAQTVPCTQNGEDVNSSKAFPNAKQGFIASLCKPEAPVSVKTLGRCLEYAFDMEWDPSRVKCGTSVSSTATPDVNFSANRVLIP</sequence>
<evidence type="ECO:0000256" key="1">
    <source>
        <dbReference type="ARBA" id="ARBA00004123"/>
    </source>
</evidence>
<dbReference type="AlphaFoldDB" id="A0AA39E6Q6"/>
<comment type="caution">
    <text evidence="10">The sequence shown here is derived from an EMBL/GenBank/DDBJ whole genome shotgun (WGS) entry which is preliminary data.</text>
</comment>
<feature type="domain" description="HTH myb-type" evidence="9">
    <location>
        <begin position="156"/>
        <end position="206"/>
    </location>
</feature>
<keyword evidence="2" id="KW-0677">Repeat</keyword>
<dbReference type="GO" id="GO:0005634">
    <property type="term" value="C:nucleus"/>
    <property type="evidence" value="ECO:0007669"/>
    <property type="project" value="UniProtKB-SubCell"/>
</dbReference>
<feature type="domain" description="Myb-like" evidence="8">
    <location>
        <begin position="152"/>
        <end position="202"/>
    </location>
</feature>
<dbReference type="FunFam" id="1.10.10.60:FF:000010">
    <property type="entry name" value="Transcriptional activator Myb isoform A"/>
    <property type="match status" value="1"/>
</dbReference>
<dbReference type="InterPro" id="IPR009057">
    <property type="entry name" value="Homeodomain-like_sf"/>
</dbReference>
<gene>
    <name evidence="10" type="ORF">PVL29_001876</name>
</gene>
<evidence type="ECO:0000256" key="4">
    <source>
        <dbReference type="ARBA" id="ARBA00023125"/>
    </source>
</evidence>
<keyword evidence="5" id="KW-0804">Transcription</keyword>
<dbReference type="Pfam" id="PF00249">
    <property type="entry name" value="Myb_DNA-binding"/>
    <property type="match status" value="3"/>
</dbReference>
<dbReference type="Gene3D" id="1.10.10.60">
    <property type="entry name" value="Homeodomain-like"/>
    <property type="match status" value="3"/>
</dbReference>
<feature type="domain" description="Myb-like" evidence="8">
    <location>
        <begin position="48"/>
        <end position="99"/>
    </location>
</feature>
<dbReference type="PROSITE" id="PS50090">
    <property type="entry name" value="MYB_LIKE"/>
    <property type="match status" value="3"/>
</dbReference>
<keyword evidence="4" id="KW-0238">DNA-binding</keyword>
<keyword evidence="6" id="KW-0539">Nucleus</keyword>
<evidence type="ECO:0000256" key="2">
    <source>
        <dbReference type="ARBA" id="ARBA00022737"/>
    </source>
</evidence>
<feature type="region of interest" description="Disordered" evidence="7">
    <location>
        <begin position="20"/>
        <end position="57"/>
    </location>
</feature>
<feature type="domain" description="HTH myb-type" evidence="9">
    <location>
        <begin position="100"/>
        <end position="155"/>
    </location>
</feature>
<comment type="subcellular location">
    <subcellularLocation>
        <location evidence="1">Nucleus</location>
    </subcellularLocation>
</comment>
<evidence type="ECO:0000259" key="9">
    <source>
        <dbReference type="PROSITE" id="PS51294"/>
    </source>
</evidence>
<dbReference type="GO" id="GO:0000978">
    <property type="term" value="F:RNA polymerase II cis-regulatory region sequence-specific DNA binding"/>
    <property type="evidence" value="ECO:0007669"/>
    <property type="project" value="TreeGrafter"/>
</dbReference>
<reference evidence="10 11" key="1">
    <citation type="journal article" date="2023" name="BMC Biotechnol.">
        <title>Vitis rotundifolia cv Carlos genome sequencing.</title>
        <authorList>
            <person name="Huff M."/>
            <person name="Hulse-Kemp A."/>
            <person name="Scheffler B."/>
            <person name="Youngblood R."/>
            <person name="Simpson S."/>
            <person name="Babiker E."/>
            <person name="Staton M."/>
        </authorList>
    </citation>
    <scope>NUCLEOTIDE SEQUENCE [LARGE SCALE GENOMIC DNA]</scope>
    <source>
        <tissue evidence="10">Leaf</tissue>
    </source>
</reference>
<evidence type="ECO:0000259" key="8">
    <source>
        <dbReference type="PROSITE" id="PS50090"/>
    </source>
</evidence>
<dbReference type="PANTHER" id="PTHR45614:SF252">
    <property type="entry name" value="TRANSCRIPTION FACTOR MYB3R-2-LIKE"/>
    <property type="match status" value="1"/>
</dbReference>
<protein>
    <submittedName>
        <fullName evidence="10">Uncharacterized protein</fullName>
    </submittedName>
</protein>
<evidence type="ECO:0000256" key="3">
    <source>
        <dbReference type="ARBA" id="ARBA00023015"/>
    </source>
</evidence>
<dbReference type="FunFam" id="1.10.10.60:FF:000016">
    <property type="entry name" value="Transcriptional activator Myb isoform A"/>
    <property type="match status" value="1"/>
</dbReference>